<evidence type="ECO:0000256" key="8">
    <source>
        <dbReference type="ARBA" id="ARBA00023125"/>
    </source>
</evidence>
<keyword evidence="6" id="KW-0862">Zinc</keyword>
<comment type="function">
    <text evidence="1">May be involved in transcriptional regulation.</text>
</comment>
<dbReference type="GO" id="GO:0000981">
    <property type="term" value="F:DNA-binding transcription factor activity, RNA polymerase II-specific"/>
    <property type="evidence" value="ECO:0007669"/>
    <property type="project" value="TreeGrafter"/>
</dbReference>
<dbReference type="InterPro" id="IPR036051">
    <property type="entry name" value="KRAB_dom_sf"/>
</dbReference>
<dbReference type="GO" id="GO:0008270">
    <property type="term" value="F:zinc ion binding"/>
    <property type="evidence" value="ECO:0007669"/>
    <property type="project" value="UniProtKB-KW"/>
</dbReference>
<comment type="subcellular location">
    <subcellularLocation>
        <location evidence="2">Nucleus</location>
    </subcellularLocation>
</comment>
<evidence type="ECO:0000313" key="16">
    <source>
        <dbReference type="RefSeq" id="XP_030050336.1"/>
    </source>
</evidence>
<dbReference type="PANTHER" id="PTHR24381">
    <property type="entry name" value="ZINC FINGER PROTEIN"/>
    <property type="match status" value="1"/>
</dbReference>
<protein>
    <submittedName>
        <fullName evidence="16">Zinc finger protein 732-like</fullName>
    </submittedName>
</protein>
<dbReference type="InterPro" id="IPR036236">
    <property type="entry name" value="Znf_C2H2_sf"/>
</dbReference>
<keyword evidence="7" id="KW-0805">Transcription regulation</keyword>
<feature type="region of interest" description="Disordered" evidence="12">
    <location>
        <begin position="70"/>
        <end position="112"/>
    </location>
</feature>
<feature type="domain" description="C2H2-type" evidence="13">
    <location>
        <begin position="220"/>
        <end position="247"/>
    </location>
</feature>
<dbReference type="CDD" id="cd07765">
    <property type="entry name" value="KRAB_A-box"/>
    <property type="match status" value="1"/>
</dbReference>
<evidence type="ECO:0000256" key="11">
    <source>
        <dbReference type="PROSITE-ProRule" id="PRU00042"/>
    </source>
</evidence>
<gene>
    <name evidence="16" type="primary">LOC115463737</name>
</gene>
<keyword evidence="5 11" id="KW-0863">Zinc-finger</keyword>
<dbReference type="InterPro" id="IPR013087">
    <property type="entry name" value="Znf_C2H2_type"/>
</dbReference>
<evidence type="ECO:0000256" key="2">
    <source>
        <dbReference type="ARBA" id="ARBA00004123"/>
    </source>
</evidence>
<dbReference type="FunFam" id="3.30.160.60:FF:000363">
    <property type="entry name" value="Zinc finger protein 239"/>
    <property type="match status" value="1"/>
</dbReference>
<dbReference type="Proteomes" id="UP000515156">
    <property type="component" value="Chromosome 1"/>
</dbReference>
<dbReference type="SMART" id="SM00355">
    <property type="entry name" value="ZnF_C2H2"/>
    <property type="match status" value="4"/>
</dbReference>
<keyword evidence="8" id="KW-0238">DNA-binding</keyword>
<dbReference type="SMART" id="SM00349">
    <property type="entry name" value="KRAB"/>
    <property type="match status" value="1"/>
</dbReference>
<dbReference type="PROSITE" id="PS00028">
    <property type="entry name" value="ZINC_FINGER_C2H2_1"/>
    <property type="match status" value="3"/>
</dbReference>
<dbReference type="Pfam" id="PF01352">
    <property type="entry name" value="KRAB"/>
    <property type="match status" value="1"/>
</dbReference>
<dbReference type="RefSeq" id="XP_030050336.1">
    <property type="nucleotide sequence ID" value="XM_030194476.1"/>
</dbReference>
<dbReference type="PROSITE" id="PS50805">
    <property type="entry name" value="KRAB"/>
    <property type="match status" value="1"/>
</dbReference>
<dbReference type="KEGG" id="muo:115463737"/>
<reference evidence="16" key="1">
    <citation type="submission" date="2025-08" db="UniProtKB">
        <authorList>
            <consortium name="RefSeq"/>
        </authorList>
    </citation>
    <scope>IDENTIFICATION</scope>
</reference>
<feature type="domain" description="C2H2-type" evidence="13">
    <location>
        <begin position="276"/>
        <end position="303"/>
    </location>
</feature>
<evidence type="ECO:0000313" key="15">
    <source>
        <dbReference type="Proteomes" id="UP000515156"/>
    </source>
</evidence>
<dbReference type="PANTHER" id="PTHR24381:SF436">
    <property type="entry name" value="ZINC FINGER PROTEIN 768"/>
    <property type="match status" value="1"/>
</dbReference>
<feature type="region of interest" description="Disordered" evidence="12">
    <location>
        <begin position="139"/>
        <end position="159"/>
    </location>
</feature>
<dbReference type="InParanoid" id="A0A6P7XAK3"/>
<evidence type="ECO:0000256" key="1">
    <source>
        <dbReference type="ARBA" id="ARBA00003767"/>
    </source>
</evidence>
<feature type="domain" description="C2H2-type" evidence="13">
    <location>
        <begin position="248"/>
        <end position="275"/>
    </location>
</feature>
<dbReference type="SUPFAM" id="SSF109640">
    <property type="entry name" value="KRAB domain (Kruppel-associated box)"/>
    <property type="match status" value="1"/>
</dbReference>
<evidence type="ECO:0000256" key="10">
    <source>
        <dbReference type="ARBA" id="ARBA00023242"/>
    </source>
</evidence>
<evidence type="ECO:0000256" key="3">
    <source>
        <dbReference type="ARBA" id="ARBA00022723"/>
    </source>
</evidence>
<dbReference type="FunFam" id="3.30.160.60:FF:002716">
    <property type="entry name" value="Zinc finger protein 212"/>
    <property type="match status" value="1"/>
</dbReference>
<evidence type="ECO:0000259" key="14">
    <source>
        <dbReference type="PROSITE" id="PS50805"/>
    </source>
</evidence>
<accession>A0A6P7XAK3</accession>
<keyword evidence="9" id="KW-0804">Transcription</keyword>
<evidence type="ECO:0000256" key="5">
    <source>
        <dbReference type="ARBA" id="ARBA00022771"/>
    </source>
</evidence>
<feature type="domain" description="KRAB" evidence="14">
    <location>
        <begin position="16"/>
        <end position="89"/>
    </location>
</feature>
<evidence type="ECO:0000256" key="12">
    <source>
        <dbReference type="SAM" id="MobiDB-lite"/>
    </source>
</evidence>
<dbReference type="AlphaFoldDB" id="A0A6P7XAK3"/>
<keyword evidence="15" id="KW-1185">Reference proteome</keyword>
<feature type="compositionally biased region" description="Basic and acidic residues" evidence="12">
    <location>
        <begin position="140"/>
        <end position="159"/>
    </location>
</feature>
<keyword evidence="10" id="KW-0539">Nucleus</keyword>
<organism evidence="15 16">
    <name type="scientific">Microcaecilia unicolor</name>
    <dbReference type="NCBI Taxonomy" id="1415580"/>
    <lineage>
        <taxon>Eukaryota</taxon>
        <taxon>Metazoa</taxon>
        <taxon>Chordata</taxon>
        <taxon>Craniata</taxon>
        <taxon>Vertebrata</taxon>
        <taxon>Euteleostomi</taxon>
        <taxon>Amphibia</taxon>
        <taxon>Gymnophiona</taxon>
        <taxon>Siphonopidae</taxon>
        <taxon>Microcaecilia</taxon>
    </lineage>
</organism>
<dbReference type="GO" id="GO:0000977">
    <property type="term" value="F:RNA polymerase II transcription regulatory region sequence-specific DNA binding"/>
    <property type="evidence" value="ECO:0007669"/>
    <property type="project" value="TreeGrafter"/>
</dbReference>
<evidence type="ECO:0000256" key="9">
    <source>
        <dbReference type="ARBA" id="ARBA00023163"/>
    </source>
</evidence>
<evidence type="ECO:0000256" key="7">
    <source>
        <dbReference type="ARBA" id="ARBA00023015"/>
    </source>
</evidence>
<keyword evidence="4" id="KW-0677">Repeat</keyword>
<name>A0A6P7XAK3_9AMPH</name>
<sequence>MARRMATGLSAQQMQVKFEDIAVSFSQEEWEYLDEEQKELYREVMKENYQILISLGTGSSTFTPEIISHIERGEEPYSRDEPGSEEREPGKSSRSDHQIIQEKEKNQGEHPVEMEEIQRYSENVCENISQGSKRINTRNCKQETKEQRDHVGDSMDGVSKCERNDRELSNIPEHQRHLAERPFTTNNSDQVTSKLYREGGKGKTHQKEFTCTEYNRSTSFICPNCNKHFPLFSELQMHKRMHKKGKLFTCSECNKCFTQLSNLKVHQRFTRERKPFTCSECNKSFTQHSNLKVHQMIHTGEKPFQCVKCSKSFTQLSTLKNHQMIHMGVKPFPCSECNKASLSFQN</sequence>
<dbReference type="GO" id="GO:0005634">
    <property type="term" value="C:nucleus"/>
    <property type="evidence" value="ECO:0007669"/>
    <property type="project" value="UniProtKB-SubCell"/>
</dbReference>
<evidence type="ECO:0000256" key="6">
    <source>
        <dbReference type="ARBA" id="ARBA00022833"/>
    </source>
</evidence>
<evidence type="ECO:0000256" key="4">
    <source>
        <dbReference type="ARBA" id="ARBA00022737"/>
    </source>
</evidence>
<dbReference type="GeneID" id="115463737"/>
<keyword evidence="3" id="KW-0479">Metal-binding</keyword>
<evidence type="ECO:0000259" key="13">
    <source>
        <dbReference type="PROSITE" id="PS50157"/>
    </source>
</evidence>
<dbReference type="OrthoDB" id="9044188at2759"/>
<dbReference type="SUPFAM" id="SSF57667">
    <property type="entry name" value="beta-beta-alpha zinc fingers"/>
    <property type="match status" value="2"/>
</dbReference>
<dbReference type="FunFam" id="3.30.160.60:FF:000358">
    <property type="entry name" value="zinc finger protein 24"/>
    <property type="match status" value="1"/>
</dbReference>
<feature type="domain" description="C2H2-type" evidence="13">
    <location>
        <begin position="304"/>
        <end position="331"/>
    </location>
</feature>
<dbReference type="Gene3D" id="6.10.140.140">
    <property type="match status" value="1"/>
</dbReference>
<dbReference type="PROSITE" id="PS50157">
    <property type="entry name" value="ZINC_FINGER_C2H2_2"/>
    <property type="match status" value="4"/>
</dbReference>
<dbReference type="InterPro" id="IPR001909">
    <property type="entry name" value="KRAB"/>
</dbReference>
<dbReference type="Pfam" id="PF00096">
    <property type="entry name" value="zf-C2H2"/>
    <property type="match status" value="4"/>
</dbReference>
<dbReference type="Gene3D" id="3.30.160.60">
    <property type="entry name" value="Classic Zinc Finger"/>
    <property type="match status" value="3"/>
</dbReference>
<proteinExistence type="predicted"/>